<name>A0A9Q0UMD5_SALPP</name>
<evidence type="ECO:0000256" key="1">
    <source>
        <dbReference type="ARBA" id="ARBA00006787"/>
    </source>
</evidence>
<keyword evidence="4 5" id="KW-0408">Iron</keyword>
<comment type="similarity">
    <text evidence="1">Belongs to the carotenoid oxygenase family.</text>
</comment>
<comment type="caution">
    <text evidence="6">The sequence shown here is derived from an EMBL/GenBank/DDBJ whole genome shotgun (WGS) entry which is preliminary data.</text>
</comment>
<accession>A0A9Q0UMD5</accession>
<comment type="cofactor">
    <cofactor evidence="5">
        <name>Fe(2+)</name>
        <dbReference type="ChEBI" id="CHEBI:29033"/>
    </cofactor>
    <text evidence="5">Binds 1 Fe(2+) ion per subunit.</text>
</comment>
<proteinExistence type="inferred from homology"/>
<feature type="binding site" evidence="5">
    <location>
        <position position="59"/>
    </location>
    <ligand>
        <name>Fe cation</name>
        <dbReference type="ChEBI" id="CHEBI:24875"/>
        <note>catalytic</note>
    </ligand>
</feature>
<keyword evidence="3 6" id="KW-0560">Oxidoreductase</keyword>
<dbReference type="EMBL" id="JAPFFK010000012">
    <property type="protein sequence ID" value="KAJ6732502.1"/>
    <property type="molecule type" value="Genomic_DNA"/>
</dbReference>
<evidence type="ECO:0000256" key="3">
    <source>
        <dbReference type="ARBA" id="ARBA00022964"/>
    </source>
</evidence>
<evidence type="ECO:0000256" key="4">
    <source>
        <dbReference type="ARBA" id="ARBA00023004"/>
    </source>
</evidence>
<evidence type="ECO:0000256" key="2">
    <source>
        <dbReference type="ARBA" id="ARBA00022723"/>
    </source>
</evidence>
<sequence length="243" mass="27651">MHSLYNIEVVIMSVMGHDVYKCRLIKYSKAEYARIGIMPRYGNADSIKWFQVESNCIFHLLNCFEDGTDEVVVRACRALDSVIPGPNTEDESLFSRVYEWRLNMNTGDVRERFLTGTEFSMDFPMIHGDFTGVKNKYGYTQVNDSNASSDSGMPKYGGLAKLYFEEPADNKINSQGGQSEELMQVEYHKFEQNTFCTGAAFVPKQGSHEEEDGWIITFVHNEDTSMSKVGQFCTLVSNNHMTQ</sequence>
<dbReference type="InterPro" id="IPR004294">
    <property type="entry name" value="Carotenoid_Oase"/>
</dbReference>
<dbReference type="Pfam" id="PF03055">
    <property type="entry name" value="RPE65"/>
    <property type="match status" value="1"/>
</dbReference>
<dbReference type="Proteomes" id="UP001151532">
    <property type="component" value="Chromosome 18"/>
</dbReference>
<dbReference type="PANTHER" id="PTHR10543">
    <property type="entry name" value="BETA-CAROTENE DIOXYGENASE"/>
    <property type="match status" value="1"/>
</dbReference>
<dbReference type="GO" id="GO:0046872">
    <property type="term" value="F:metal ion binding"/>
    <property type="evidence" value="ECO:0007669"/>
    <property type="project" value="UniProtKB-KW"/>
</dbReference>
<dbReference type="GO" id="GO:0010436">
    <property type="term" value="F:carotenoid dioxygenase activity"/>
    <property type="evidence" value="ECO:0007669"/>
    <property type="project" value="TreeGrafter"/>
</dbReference>
<organism evidence="6 7">
    <name type="scientific">Salix purpurea</name>
    <name type="common">Purple osier willow</name>
    <dbReference type="NCBI Taxonomy" id="77065"/>
    <lineage>
        <taxon>Eukaryota</taxon>
        <taxon>Viridiplantae</taxon>
        <taxon>Streptophyta</taxon>
        <taxon>Embryophyta</taxon>
        <taxon>Tracheophyta</taxon>
        <taxon>Spermatophyta</taxon>
        <taxon>Magnoliopsida</taxon>
        <taxon>eudicotyledons</taxon>
        <taxon>Gunneridae</taxon>
        <taxon>Pentapetalae</taxon>
        <taxon>rosids</taxon>
        <taxon>fabids</taxon>
        <taxon>Malpighiales</taxon>
        <taxon>Salicaceae</taxon>
        <taxon>Saliceae</taxon>
        <taxon>Salix</taxon>
    </lineage>
</organism>
<gene>
    <name evidence="6" type="ORF">OIU79_003579</name>
</gene>
<evidence type="ECO:0000313" key="6">
    <source>
        <dbReference type="EMBL" id="KAJ6732502.1"/>
    </source>
</evidence>
<protein>
    <submittedName>
        <fullName evidence="6">BETA-CAROTENE DIOXYGENASE</fullName>
    </submittedName>
</protein>
<reference evidence="6" key="1">
    <citation type="submission" date="2022-11" db="EMBL/GenBank/DDBJ databases">
        <authorList>
            <person name="Hyden B.L."/>
            <person name="Feng K."/>
            <person name="Yates T."/>
            <person name="Jawdy S."/>
            <person name="Smart L.B."/>
            <person name="Muchero W."/>
        </authorList>
    </citation>
    <scope>NUCLEOTIDE SEQUENCE</scope>
    <source>
        <tissue evidence="6">Shoot tip</tissue>
    </source>
</reference>
<reference evidence="6" key="2">
    <citation type="journal article" date="2023" name="Int. J. Mol. Sci.">
        <title>De Novo Assembly and Annotation of 11 Diverse Shrub Willow (Salix) Genomes Reveals Novel Gene Organization in Sex-Linked Regions.</title>
        <authorList>
            <person name="Hyden B."/>
            <person name="Feng K."/>
            <person name="Yates T.B."/>
            <person name="Jawdy S."/>
            <person name="Cereghino C."/>
            <person name="Smart L.B."/>
            <person name="Muchero W."/>
        </authorList>
    </citation>
    <scope>NUCLEOTIDE SEQUENCE</scope>
    <source>
        <tissue evidence="6">Shoot tip</tissue>
    </source>
</reference>
<dbReference type="AlphaFoldDB" id="A0A9Q0UMD5"/>
<keyword evidence="7" id="KW-1185">Reference proteome</keyword>
<dbReference type="GO" id="GO:0009570">
    <property type="term" value="C:chloroplast stroma"/>
    <property type="evidence" value="ECO:0007669"/>
    <property type="project" value="TreeGrafter"/>
</dbReference>
<evidence type="ECO:0000313" key="7">
    <source>
        <dbReference type="Proteomes" id="UP001151532"/>
    </source>
</evidence>
<dbReference type="GO" id="GO:0016121">
    <property type="term" value="P:carotene catabolic process"/>
    <property type="evidence" value="ECO:0007669"/>
    <property type="project" value="TreeGrafter"/>
</dbReference>
<keyword evidence="3 6" id="KW-0223">Dioxygenase</keyword>
<dbReference type="PANTHER" id="PTHR10543:SF142">
    <property type="entry name" value="OS06G0162550 PROTEIN"/>
    <property type="match status" value="1"/>
</dbReference>
<dbReference type="OrthoDB" id="1069523at2759"/>
<keyword evidence="2 5" id="KW-0479">Metal-binding</keyword>
<evidence type="ECO:0000256" key="5">
    <source>
        <dbReference type="PIRSR" id="PIRSR604294-1"/>
    </source>
</evidence>